<sequence length="677" mass="73328">MKITLPTQITIATTTAVLCIWLLSCKREQALERILEKKVAASLMALIGTTYYIDLNGDDNNSGKSPDAAWKSLEKINAATFSPGDHILFKSGDSWTGSLQPKGSGTSGAPIVIDKYGGDAKPVINGGGPANNFSTVLLKDVSYWEINNLEVTNRTPQGSTYRLTGIRLQCPRSPAKPYTNISIKNCYIHDVNSAIVGQPNYEKFHGGIITDGRFDTLLIQNCLISNCSMEGIHTQSDENFALRSKNIIIDNNRIENIEGDGIVIAEVGGGCRATNNVVNNACKNTNANFAGLWTYFSYQTVISHNEVYGMTGGGPNDGMAWDADTGSDGDIIEYNYSHDNNGGFLLLMPGVANITVRYNVSVNDVGTTGHKKLILMGGGVTNNHIYNNVFYLKNPVNKIFLNNPSGVTISNNIFLAAPTATVKTLVGDDGSNPVAPNANVTFLNNCFYPSAKFSSLNWGTSVQNNNFYADPQFINPVWGTSFDSTDGFKTGATSPCRSTGIFINNNGGKDFWNNPLPAGTPDVGAFQQESTMQITDGAIYTFISAVNNISVIDVTGASTTDGTPLILWGGNNGNNQKWLARYAGNGYYIFKSMLDTMKVMDVRAAGTTDGTPLQLYYNNNTNAQKWLVIYEGGYIRFKSALIDKSIDVISTSATDGTQIQLWGNNSGHTQQFRLVKQ</sequence>
<dbReference type="EMBL" id="JAGTXB010000005">
    <property type="protein sequence ID" value="MBS0028160.1"/>
    <property type="molecule type" value="Genomic_DNA"/>
</dbReference>
<dbReference type="InterPro" id="IPR006626">
    <property type="entry name" value="PbH1"/>
</dbReference>
<dbReference type="CDD" id="cd00161">
    <property type="entry name" value="beta-trefoil_Ricin-like"/>
    <property type="match status" value="1"/>
</dbReference>
<accession>A0ABS5IYX0</accession>
<dbReference type="InterPro" id="IPR035992">
    <property type="entry name" value="Ricin_B-like_lectins"/>
</dbReference>
<dbReference type="PROSITE" id="PS50231">
    <property type="entry name" value="RICIN_B_LECTIN"/>
    <property type="match status" value="1"/>
</dbReference>
<dbReference type="Pfam" id="PF14200">
    <property type="entry name" value="RicinB_lectin_2"/>
    <property type="match status" value="1"/>
</dbReference>
<dbReference type="Pfam" id="PF13229">
    <property type="entry name" value="Beta_helix"/>
    <property type="match status" value="1"/>
</dbReference>
<dbReference type="Gene3D" id="2.80.10.50">
    <property type="match status" value="3"/>
</dbReference>
<dbReference type="InterPro" id="IPR039448">
    <property type="entry name" value="Beta_helix"/>
</dbReference>
<dbReference type="Gene3D" id="2.160.20.10">
    <property type="entry name" value="Single-stranded right-handed beta-helix, Pectin lyase-like"/>
    <property type="match status" value="1"/>
</dbReference>
<dbReference type="InterPro" id="IPR000772">
    <property type="entry name" value="Ricin_B_lectin"/>
</dbReference>
<organism evidence="2 3">
    <name type="scientific">Chitinophaga hostae</name>
    <dbReference type="NCBI Taxonomy" id="2831022"/>
    <lineage>
        <taxon>Bacteria</taxon>
        <taxon>Pseudomonadati</taxon>
        <taxon>Bacteroidota</taxon>
        <taxon>Chitinophagia</taxon>
        <taxon>Chitinophagales</taxon>
        <taxon>Chitinophagaceae</taxon>
        <taxon>Chitinophaga</taxon>
    </lineage>
</organism>
<name>A0ABS5IYX0_9BACT</name>
<dbReference type="InterPro" id="IPR012334">
    <property type="entry name" value="Pectin_lyas_fold"/>
</dbReference>
<reference evidence="2 3" key="1">
    <citation type="submission" date="2021-04" db="EMBL/GenBank/DDBJ databases">
        <title>Chitinophaga sp. nov., isolated from the rhizosphere soil.</title>
        <authorList>
            <person name="He S."/>
        </authorList>
    </citation>
    <scope>NUCLEOTIDE SEQUENCE [LARGE SCALE GENOMIC DNA]</scope>
    <source>
        <strain evidence="2 3">2R12</strain>
    </source>
</reference>
<evidence type="ECO:0000313" key="3">
    <source>
        <dbReference type="Proteomes" id="UP000676386"/>
    </source>
</evidence>
<protein>
    <submittedName>
        <fullName evidence="2">RICIN domain-containing protein</fullName>
    </submittedName>
</protein>
<dbReference type="SUPFAM" id="SSF51126">
    <property type="entry name" value="Pectin lyase-like"/>
    <property type="match status" value="1"/>
</dbReference>
<keyword evidence="3" id="KW-1185">Reference proteome</keyword>
<dbReference type="Proteomes" id="UP000676386">
    <property type="component" value="Unassembled WGS sequence"/>
</dbReference>
<evidence type="ECO:0000313" key="2">
    <source>
        <dbReference type="EMBL" id="MBS0028160.1"/>
    </source>
</evidence>
<proteinExistence type="predicted"/>
<feature type="domain" description="Ricin B lectin" evidence="1">
    <location>
        <begin position="537"/>
        <end position="675"/>
    </location>
</feature>
<dbReference type="SUPFAM" id="SSF50370">
    <property type="entry name" value="Ricin B-like lectins"/>
    <property type="match status" value="1"/>
</dbReference>
<dbReference type="SMART" id="SM00710">
    <property type="entry name" value="PbH1"/>
    <property type="match status" value="5"/>
</dbReference>
<evidence type="ECO:0000259" key="1">
    <source>
        <dbReference type="SMART" id="SM00458"/>
    </source>
</evidence>
<dbReference type="InterPro" id="IPR011050">
    <property type="entry name" value="Pectin_lyase_fold/virulence"/>
</dbReference>
<comment type="caution">
    <text evidence="2">The sequence shown here is derived from an EMBL/GenBank/DDBJ whole genome shotgun (WGS) entry which is preliminary data.</text>
</comment>
<gene>
    <name evidence="2" type="ORF">KE626_12655</name>
</gene>
<dbReference type="PROSITE" id="PS51257">
    <property type="entry name" value="PROKAR_LIPOPROTEIN"/>
    <property type="match status" value="1"/>
</dbReference>
<dbReference type="RefSeq" id="WP_211973270.1">
    <property type="nucleotide sequence ID" value="NZ_CBFHAM010000003.1"/>
</dbReference>
<dbReference type="SMART" id="SM00458">
    <property type="entry name" value="RICIN"/>
    <property type="match status" value="1"/>
</dbReference>